<dbReference type="InterPro" id="IPR001680">
    <property type="entry name" value="WD40_rpt"/>
</dbReference>
<keyword evidence="4" id="KW-0539">Nucleus</keyword>
<protein>
    <submittedName>
        <fullName evidence="6">Nucleoporin Nup43 isoform X1</fullName>
    </submittedName>
</protein>
<gene>
    <name evidence="6" type="primary">LOC107070118</name>
</gene>
<evidence type="ECO:0000256" key="2">
    <source>
        <dbReference type="ARBA" id="ARBA00022574"/>
    </source>
</evidence>
<dbReference type="RefSeq" id="XP_015183505.1">
    <property type="nucleotide sequence ID" value="XM_015328019.1"/>
</dbReference>
<dbReference type="PANTHER" id="PTHR22652:SF0">
    <property type="entry name" value="NUCLEOPORIN NUP43"/>
    <property type="match status" value="1"/>
</dbReference>
<dbReference type="PROSITE" id="PS00678">
    <property type="entry name" value="WD_REPEATS_1"/>
    <property type="match status" value="1"/>
</dbReference>
<dbReference type="Pfam" id="PF00400">
    <property type="entry name" value="WD40"/>
    <property type="match status" value="1"/>
</dbReference>
<accession>A0ABM1ITG8</accession>
<dbReference type="Gene3D" id="2.130.10.10">
    <property type="entry name" value="YVTN repeat-like/Quinoprotein amine dehydrogenase"/>
    <property type="match status" value="1"/>
</dbReference>
<evidence type="ECO:0000256" key="4">
    <source>
        <dbReference type="ARBA" id="ARBA00023242"/>
    </source>
</evidence>
<keyword evidence="3" id="KW-0677">Repeat</keyword>
<proteinExistence type="predicted"/>
<name>A0ABM1ITG8_POLDO</name>
<dbReference type="PANTHER" id="PTHR22652">
    <property type="entry name" value="NUCLEOPORIN NUP43"/>
    <property type="match status" value="1"/>
</dbReference>
<reference evidence="6" key="1">
    <citation type="submission" date="2025-08" db="UniProtKB">
        <authorList>
            <consortium name="RefSeq"/>
        </authorList>
    </citation>
    <scope>IDENTIFICATION</scope>
    <source>
        <tissue evidence="6">Whole body</tissue>
    </source>
</reference>
<dbReference type="InterPro" id="IPR015943">
    <property type="entry name" value="WD40/YVTN_repeat-like_dom_sf"/>
</dbReference>
<comment type="subcellular location">
    <subcellularLocation>
        <location evidence="1">Nucleus</location>
    </subcellularLocation>
</comment>
<evidence type="ECO:0000313" key="6">
    <source>
        <dbReference type="RefSeq" id="XP_015183505.1"/>
    </source>
</evidence>
<dbReference type="GeneID" id="107070118"/>
<evidence type="ECO:0000313" key="5">
    <source>
        <dbReference type="Proteomes" id="UP000694924"/>
    </source>
</evidence>
<dbReference type="SMART" id="SM00320">
    <property type="entry name" value="WD40"/>
    <property type="match status" value="4"/>
</dbReference>
<evidence type="ECO:0000256" key="3">
    <source>
        <dbReference type="ARBA" id="ARBA00022737"/>
    </source>
</evidence>
<keyword evidence="2" id="KW-0853">WD repeat</keyword>
<dbReference type="InterPro" id="IPR019775">
    <property type="entry name" value="WD40_repeat_CS"/>
</dbReference>
<dbReference type="SUPFAM" id="SSF50978">
    <property type="entry name" value="WD40 repeat-like"/>
    <property type="match status" value="1"/>
</dbReference>
<dbReference type="Proteomes" id="UP000694924">
    <property type="component" value="Unplaced"/>
</dbReference>
<evidence type="ECO:0000256" key="1">
    <source>
        <dbReference type="ARBA" id="ARBA00004123"/>
    </source>
</evidence>
<organism evidence="5 6">
    <name type="scientific">Polistes dominula</name>
    <name type="common">European paper wasp</name>
    <name type="synonym">Vespa dominula</name>
    <dbReference type="NCBI Taxonomy" id="743375"/>
    <lineage>
        <taxon>Eukaryota</taxon>
        <taxon>Metazoa</taxon>
        <taxon>Ecdysozoa</taxon>
        <taxon>Arthropoda</taxon>
        <taxon>Hexapoda</taxon>
        <taxon>Insecta</taxon>
        <taxon>Pterygota</taxon>
        <taxon>Neoptera</taxon>
        <taxon>Endopterygota</taxon>
        <taxon>Hymenoptera</taxon>
        <taxon>Apocrita</taxon>
        <taxon>Aculeata</taxon>
        <taxon>Vespoidea</taxon>
        <taxon>Vespidae</taxon>
        <taxon>Polistinae</taxon>
        <taxon>Polistini</taxon>
        <taxon>Polistes</taxon>
    </lineage>
</organism>
<keyword evidence="5" id="KW-1185">Reference proteome</keyword>
<dbReference type="InterPro" id="IPR036322">
    <property type="entry name" value="WD40_repeat_dom_sf"/>
</dbReference>
<sequence>MSENVQGTFISQKISKIRWKREEFAEMKSFLTGSWDDPVNKITHWSLTTNDDDETYPVVVSEYSFLGDVTEIKFINSSFFVASSSLGSVRLLQIQENPVPQFKEHMAWEFLHNFQTSDYAPCTALSNFEQDIVSVGEDGRINLLTTTQKKPVRVIENADSCSIYCVDFLRHSEILTGNLRGHMKVWDLRNDQDIPATTFMLSDETKVLHTFDILIVIVVNIIFLKHQIIKYNIFQTEAMSIAHHPTQRHIIVAGGGDGSLTVWDLRHHTYPISQLNAHARAVSEIMFHPDRPENLFTCSTSGELWHWNNSQQSKLRLDSTDTHWLNTIGTNSNINVTSLCCVMHKPINSIDIDKSSLLFGCDNEAMYIVKNVAI</sequence>